<dbReference type="SMART" id="SM00606">
    <property type="entry name" value="CBD_IV"/>
    <property type="match status" value="2"/>
</dbReference>
<dbReference type="Proteomes" id="UP000250369">
    <property type="component" value="Unassembled WGS sequence"/>
</dbReference>
<gene>
    <name evidence="7" type="ORF">DQG23_38605</name>
</gene>
<feature type="active site" evidence="4">
    <location>
        <position position="320"/>
    </location>
</feature>
<dbReference type="GO" id="GO:0016837">
    <property type="term" value="F:carbon-oxygen lyase activity, acting on polysaccharides"/>
    <property type="evidence" value="ECO:0007669"/>
    <property type="project" value="UniProtKB-ARBA"/>
</dbReference>
<dbReference type="Gene3D" id="3.30.1920.20">
    <property type="match status" value="1"/>
</dbReference>
<dbReference type="Pfam" id="PF02278">
    <property type="entry name" value="Lyase_8"/>
    <property type="match status" value="1"/>
</dbReference>
<feature type="domain" description="CBM6" evidence="6">
    <location>
        <begin position="1092"/>
        <end position="1224"/>
    </location>
</feature>
<dbReference type="NCBIfam" id="NF047446">
    <property type="entry name" value="barrel_OmpL47"/>
    <property type="match status" value="2"/>
</dbReference>
<dbReference type="InterPro" id="IPR005084">
    <property type="entry name" value="CBM6"/>
</dbReference>
<evidence type="ECO:0000256" key="2">
    <source>
        <dbReference type="ARBA" id="ARBA00022729"/>
    </source>
</evidence>
<protein>
    <recommendedName>
        <fullName evidence="6">CBM6 domain-containing protein</fullName>
    </recommendedName>
</protein>
<dbReference type="Pfam" id="PF08124">
    <property type="entry name" value="Lyase_8_N"/>
    <property type="match status" value="1"/>
</dbReference>
<dbReference type="InterPro" id="IPR004103">
    <property type="entry name" value="Lyase_8_C"/>
</dbReference>
<evidence type="ECO:0000259" key="6">
    <source>
        <dbReference type="PROSITE" id="PS51175"/>
    </source>
</evidence>
<dbReference type="SUPFAM" id="SSF49863">
    <property type="entry name" value="Hyaluronate lyase-like, C-terminal domain"/>
    <property type="match status" value="1"/>
</dbReference>
<comment type="caution">
    <text evidence="7">The sequence shown here is derived from an EMBL/GenBank/DDBJ whole genome shotgun (WGS) entry which is preliminary data.</text>
</comment>
<dbReference type="InterPro" id="IPR014718">
    <property type="entry name" value="GH-type_carb-bd"/>
</dbReference>
<dbReference type="GO" id="GO:0005576">
    <property type="term" value="C:extracellular region"/>
    <property type="evidence" value="ECO:0007669"/>
    <property type="project" value="InterPro"/>
</dbReference>
<evidence type="ECO:0000256" key="3">
    <source>
        <dbReference type="ARBA" id="ARBA00023239"/>
    </source>
</evidence>
<comment type="similarity">
    <text evidence="1">Belongs to the polysaccharide lyase 8 family.</text>
</comment>
<dbReference type="InterPro" id="IPR008929">
    <property type="entry name" value="Chondroitin_lyas"/>
</dbReference>
<dbReference type="AlphaFoldDB" id="A0A329LQ97"/>
<dbReference type="CDD" id="cd01083">
    <property type="entry name" value="GAG_Lyase"/>
    <property type="match status" value="1"/>
</dbReference>
<feature type="chain" id="PRO_5016346283" description="CBM6 domain-containing protein" evidence="5">
    <location>
        <begin position="35"/>
        <end position="1226"/>
    </location>
</feature>
<dbReference type="InterPro" id="IPR011071">
    <property type="entry name" value="Lyase_8-like_C"/>
</dbReference>
<dbReference type="OrthoDB" id="6636047at2"/>
<dbReference type="PROSITE" id="PS51175">
    <property type="entry name" value="CBM6"/>
    <property type="match status" value="2"/>
</dbReference>
<sequence length="1226" mass="131295">MMFNCQMKRSISIFLVAIMVSLTALSILSPSALAADEFDTLRAKWRGNPVLLDQNDPDIAAALSSSNAGIDNVWSTLNTVTGRTYLWSDLSDWTKSASFSGSYSRINTLTSAYINPNTNLYGNATVLAEIKSALAWLYQNKYNPAVPYYDNWWDFEIGAPSNLTAILMMIYDQLTPAELSNYLGVVDFFAPDPTKTKKSGVESTGANRVDNASIAIASGILGKSSARIAAGRDALSQIFPYVTSGDGFYEDGSFIFHAKLAYTAGYGSVLISGLSRLLVILKGSTWEVTDPNVDHVYKWIEDSFRPIIYKGAAMDMVRGRGISRSGSNYPLGIYNTGLDHYQGRIIVLTILALADSAPPDKAALFKSWVKAWMLEDSYFTPYYKDLAAGSIASIKAFLNDPSVVPASELVRSYVFAGMDRVVHLRPGFGFGLSLSSSRIDVVENCCSENHKGQWTGQGMTYLYNNDGKQYDNNFWPTVDSTRLPGTTTDRTMENLSQNGVYNWAGGSTVNNLYSTSGMQFSALKVTGSPLEGKKSWFLFGDKMVALGAGIRNTNDQYVETIVENRMLNSSGDNTLTVNNTVKSNTVGWSESMNNVSWAHLAGNTTGSDIGYYFPGTATVHGLRESRTGAWKDINSNESTTPFTNNFLSLALGHGTNPTDASYAYAVLPNKTAADMANYASNPDITILENSADAQAVKDTSLNAVGVNFWNDMEKTIHVDGSGFIKSNKKASVTTLESTSANTLDVGVSDPTQANTGSIDIEINRSASGVLAVDPGITVTQLSPTIKMTVNVNAAIGKNFNAKFQLNAAPPTLPTITLQAASYDSMSGITHGGTVIGGVDNGDWVKFSQVDLSSGYNLFTANLGVPAQNAGQFVDVRLDSTTGPVVGTLTTQGTGSFAAMQDQSTLLTGASGVHDIYFKFRGSYGVGNFTYFKFINDVTPPVTVNNAPSGWVSHDVTLALTASDSGSGVANTYYSVDGGPQQTGTTVSIKTPGQHSVAYYSVDKAGNSEFTQTAIVKIDRTAPVSSATVISAQPTGTYVKPVTVTLNATDSESGLLNRMYSLDGGTTWQIYTSPLTLEGSNTFIQIRSTDHAGNVETAKSINLQPSIILQAESYDTMFGVSNGGTVIGNVDNGDWVAYSQVDLREGYNLFTARLGVPSGTGKTVEIRLDSKTGPLVGTLAVQSTGSFVSFTEQTTSLTGASGVHDVYVVFKGGSGVGNFDWFKFSMQ</sequence>
<dbReference type="InterPro" id="IPR013783">
    <property type="entry name" value="Ig-like_fold"/>
</dbReference>
<evidence type="ECO:0000313" key="8">
    <source>
        <dbReference type="Proteomes" id="UP000250369"/>
    </source>
</evidence>
<dbReference type="EMBL" id="QMFB01000046">
    <property type="protein sequence ID" value="RAV09899.1"/>
    <property type="molecule type" value="Genomic_DNA"/>
</dbReference>
<dbReference type="InterPro" id="IPR008979">
    <property type="entry name" value="Galactose-bd-like_sf"/>
</dbReference>
<dbReference type="InterPro" id="IPR011013">
    <property type="entry name" value="Gal_mutarotase_sf_dom"/>
</dbReference>
<evidence type="ECO:0000256" key="1">
    <source>
        <dbReference type="ARBA" id="ARBA00006699"/>
    </source>
</evidence>
<dbReference type="InterPro" id="IPR006584">
    <property type="entry name" value="Cellulose-bd_IV"/>
</dbReference>
<dbReference type="GO" id="GO:0005975">
    <property type="term" value="P:carbohydrate metabolic process"/>
    <property type="evidence" value="ECO:0007669"/>
    <property type="project" value="InterPro"/>
</dbReference>
<keyword evidence="2 5" id="KW-0732">Signal</keyword>
<dbReference type="Pfam" id="PF02884">
    <property type="entry name" value="Lyase_8_C"/>
    <property type="match status" value="1"/>
</dbReference>
<proteinExistence type="inferred from homology"/>
<dbReference type="Gene3D" id="2.60.220.10">
    <property type="entry name" value="Polysaccharide lyase family 8-like, C-terminal"/>
    <property type="match status" value="1"/>
</dbReference>
<dbReference type="InterPro" id="IPR003159">
    <property type="entry name" value="Lyase_8_central_dom"/>
</dbReference>
<organism evidence="7 8">
    <name type="scientific">Paenibacillus contaminans</name>
    <dbReference type="NCBI Taxonomy" id="450362"/>
    <lineage>
        <taxon>Bacteria</taxon>
        <taxon>Bacillati</taxon>
        <taxon>Bacillota</taxon>
        <taxon>Bacilli</taxon>
        <taxon>Bacillales</taxon>
        <taxon>Paenibacillaceae</taxon>
        <taxon>Paenibacillus</taxon>
    </lineage>
</organism>
<dbReference type="SUPFAM" id="SSF48230">
    <property type="entry name" value="Chondroitin AC/alginate lyase"/>
    <property type="match status" value="1"/>
</dbReference>
<dbReference type="Gene3D" id="2.70.98.10">
    <property type="match status" value="1"/>
</dbReference>
<evidence type="ECO:0000256" key="4">
    <source>
        <dbReference type="PIRSR" id="PIRSR638970-1"/>
    </source>
</evidence>
<dbReference type="SUPFAM" id="SSF74650">
    <property type="entry name" value="Galactose mutarotase-like"/>
    <property type="match status" value="1"/>
</dbReference>
<dbReference type="RefSeq" id="WP_113036380.1">
    <property type="nucleotide sequence ID" value="NZ_QMFB01000046.1"/>
</dbReference>
<dbReference type="Pfam" id="PF03422">
    <property type="entry name" value="CBM_6"/>
    <property type="match status" value="2"/>
</dbReference>
<feature type="active site" evidence="4">
    <location>
        <position position="266"/>
    </location>
</feature>
<name>A0A329LQ97_9BACL</name>
<dbReference type="InterPro" id="IPR058094">
    <property type="entry name" value="Ig-like_OmpL47-like"/>
</dbReference>
<feature type="signal peptide" evidence="5">
    <location>
        <begin position="1"/>
        <end position="34"/>
    </location>
</feature>
<keyword evidence="8" id="KW-1185">Reference proteome</keyword>
<dbReference type="PANTHER" id="PTHR38481">
    <property type="entry name" value="HYALURONATE LYASE"/>
    <property type="match status" value="1"/>
</dbReference>
<keyword evidence="3" id="KW-0456">Lyase</keyword>
<dbReference type="CDD" id="cd04084">
    <property type="entry name" value="CBM6_xylanase-like"/>
    <property type="match status" value="2"/>
</dbReference>
<evidence type="ECO:0000313" key="7">
    <source>
        <dbReference type="EMBL" id="RAV09899.1"/>
    </source>
</evidence>
<dbReference type="Gene3D" id="2.60.40.10">
    <property type="entry name" value="Immunoglobulins"/>
    <property type="match status" value="1"/>
</dbReference>
<dbReference type="InterPro" id="IPR012970">
    <property type="entry name" value="Lyase_8_alpha_N"/>
</dbReference>
<accession>A0A329LQ97</accession>
<reference evidence="7 8" key="1">
    <citation type="journal article" date="2009" name="Int. J. Syst. Evol. Microbiol.">
        <title>Paenibacillus contaminans sp. nov., isolated from a contaminated laboratory plate.</title>
        <authorList>
            <person name="Chou J.H."/>
            <person name="Lee J.H."/>
            <person name="Lin M.C."/>
            <person name="Chang P.S."/>
            <person name="Arun A.B."/>
            <person name="Young C.C."/>
            <person name="Chen W.M."/>
        </authorList>
    </citation>
    <scope>NUCLEOTIDE SEQUENCE [LARGE SCALE GENOMIC DNA]</scope>
    <source>
        <strain evidence="7 8">CKOBP-6</strain>
    </source>
</reference>
<evidence type="ECO:0000256" key="5">
    <source>
        <dbReference type="SAM" id="SignalP"/>
    </source>
</evidence>
<feature type="active site" evidence="4">
    <location>
        <position position="257"/>
    </location>
</feature>
<dbReference type="GO" id="GO:0030246">
    <property type="term" value="F:carbohydrate binding"/>
    <property type="evidence" value="ECO:0007669"/>
    <property type="project" value="InterPro"/>
</dbReference>
<dbReference type="Gene3D" id="1.50.10.100">
    <property type="entry name" value="Chondroitin AC/alginate lyase"/>
    <property type="match status" value="1"/>
</dbReference>
<dbReference type="Gene3D" id="2.60.120.260">
    <property type="entry name" value="Galactose-binding domain-like"/>
    <property type="match status" value="2"/>
</dbReference>
<dbReference type="SUPFAM" id="SSF49785">
    <property type="entry name" value="Galactose-binding domain-like"/>
    <property type="match status" value="2"/>
</dbReference>
<feature type="domain" description="CBM6" evidence="6">
    <location>
        <begin position="815"/>
        <end position="934"/>
    </location>
</feature>
<dbReference type="PANTHER" id="PTHR38481:SF1">
    <property type="entry name" value="HYALURONATE LYASE"/>
    <property type="match status" value="1"/>
</dbReference>
<dbReference type="InterPro" id="IPR038970">
    <property type="entry name" value="Lyase_8"/>
</dbReference>